<dbReference type="InterPro" id="IPR011990">
    <property type="entry name" value="TPR-like_helical_dom_sf"/>
</dbReference>
<dbReference type="AlphaFoldDB" id="A0A9E2NYV5"/>
<feature type="signal peptide" evidence="1">
    <location>
        <begin position="1"/>
        <end position="22"/>
    </location>
</feature>
<name>A0A9E2NYV5_9SPIR</name>
<proteinExistence type="predicted"/>
<reference evidence="2" key="2">
    <citation type="submission" date="2021-04" db="EMBL/GenBank/DDBJ databases">
        <authorList>
            <person name="Gilroy R."/>
        </authorList>
    </citation>
    <scope>NUCLEOTIDE SEQUENCE</scope>
    <source>
        <strain evidence="2">Gambia15-2214</strain>
    </source>
</reference>
<organism evidence="2 3">
    <name type="scientific">Candidatus Treponema excrementipullorum</name>
    <dbReference type="NCBI Taxonomy" id="2838768"/>
    <lineage>
        <taxon>Bacteria</taxon>
        <taxon>Pseudomonadati</taxon>
        <taxon>Spirochaetota</taxon>
        <taxon>Spirochaetia</taxon>
        <taxon>Spirochaetales</taxon>
        <taxon>Treponemataceae</taxon>
        <taxon>Treponema</taxon>
    </lineage>
</organism>
<evidence type="ECO:0008006" key="4">
    <source>
        <dbReference type="Google" id="ProtNLM"/>
    </source>
</evidence>
<comment type="caution">
    <text evidence="2">The sequence shown here is derived from an EMBL/GenBank/DDBJ whole genome shotgun (WGS) entry which is preliminary data.</text>
</comment>
<dbReference type="Gene3D" id="1.25.40.10">
    <property type="entry name" value="Tetratricopeptide repeat domain"/>
    <property type="match status" value="2"/>
</dbReference>
<sequence length="581" mass="65415">MKVRTSAFFVLILFLLCSCSQVKEEKAFSTYLSEVDSYIISGSTVSALELLKEIAPKSASPLEKLGVYRRFIQLGSAKDGLKVIEKLSKAYPDNIDITAIYAWHLFKNGNEKKALKVAEKLKGTKNASLYSQMILTVTPQDKLDLLSPDLESVYAGAYLTTHNDLWLQNAALVAVMDGDFQRAISYGDISNCTNPLFWGYVAYDGKKYNTALEFLNRQQSISDVESLILMNDALEILGDKERGETLRSYIVSSFPDNLPCEVLLNKAKDFRDAQNYIGEFQYLQKALLLYPDNVKVWDAYIKLAITLDNLPKENHLATALRQTDLRSAQMAAYDKLPQITLNSVLADLERVAANNDPDLSALHYAYKTEPDFSQDMTRESKLASLWLLLESYGVPLSTDTELLVQVAVSRLLEFDLRSDARRIFDGSLESRFGSMDYEKIYENLSPKDLELAAYFAASGLGKEINLSLSYFLYTKLFEKNTGSFSDLAVATGYQGNIPAMINMAELLAGKRKFYDAWDMYAEAVNLTENAELKADILYRLTTLQIQTGFLEEAHKSLSYCLEMDPYHQKALLLQKSIPPIQ</sequence>
<feature type="chain" id="PRO_5039001906" description="Tetratricopeptide repeat protein" evidence="1">
    <location>
        <begin position="23"/>
        <end position="581"/>
    </location>
</feature>
<evidence type="ECO:0000256" key="1">
    <source>
        <dbReference type="SAM" id="SignalP"/>
    </source>
</evidence>
<dbReference type="SUPFAM" id="SSF48452">
    <property type="entry name" value="TPR-like"/>
    <property type="match status" value="2"/>
</dbReference>
<dbReference type="EMBL" id="JAHLFV010000143">
    <property type="protein sequence ID" value="MBU3850096.1"/>
    <property type="molecule type" value="Genomic_DNA"/>
</dbReference>
<protein>
    <recommendedName>
        <fullName evidence="4">Tetratricopeptide repeat protein</fullName>
    </recommendedName>
</protein>
<evidence type="ECO:0000313" key="3">
    <source>
        <dbReference type="Proteomes" id="UP000823914"/>
    </source>
</evidence>
<evidence type="ECO:0000313" key="2">
    <source>
        <dbReference type="EMBL" id="MBU3850096.1"/>
    </source>
</evidence>
<accession>A0A9E2NYV5</accession>
<gene>
    <name evidence="2" type="ORF">IAA16_05980</name>
</gene>
<reference evidence="2" key="1">
    <citation type="journal article" date="2021" name="PeerJ">
        <title>Extensive microbial diversity within the chicken gut microbiome revealed by metagenomics and culture.</title>
        <authorList>
            <person name="Gilroy R."/>
            <person name="Ravi A."/>
            <person name="Getino M."/>
            <person name="Pursley I."/>
            <person name="Horton D.L."/>
            <person name="Alikhan N.F."/>
            <person name="Baker D."/>
            <person name="Gharbi K."/>
            <person name="Hall N."/>
            <person name="Watson M."/>
            <person name="Adriaenssens E.M."/>
            <person name="Foster-Nyarko E."/>
            <person name="Jarju S."/>
            <person name="Secka A."/>
            <person name="Antonio M."/>
            <person name="Oren A."/>
            <person name="Chaudhuri R.R."/>
            <person name="La Ragione R."/>
            <person name="Hildebrand F."/>
            <person name="Pallen M.J."/>
        </authorList>
    </citation>
    <scope>NUCLEOTIDE SEQUENCE</scope>
    <source>
        <strain evidence="2">Gambia15-2214</strain>
    </source>
</reference>
<dbReference type="PROSITE" id="PS51257">
    <property type="entry name" value="PROKAR_LIPOPROTEIN"/>
    <property type="match status" value="1"/>
</dbReference>
<keyword evidence="1" id="KW-0732">Signal</keyword>
<dbReference type="Proteomes" id="UP000823914">
    <property type="component" value="Unassembled WGS sequence"/>
</dbReference>